<gene>
    <name evidence="1" type="ORF">QPK29_017415</name>
</gene>
<protein>
    <submittedName>
        <fullName evidence="1">Uncharacterized protein</fullName>
    </submittedName>
</protein>
<keyword evidence="2" id="KW-1185">Reference proteome</keyword>
<dbReference type="EMBL" id="JASNRB020000010">
    <property type="protein sequence ID" value="MFJ1469492.1"/>
    <property type="molecule type" value="Genomic_DNA"/>
</dbReference>
<comment type="caution">
    <text evidence="1">The sequence shown here is derived from an EMBL/GenBank/DDBJ whole genome shotgun (WGS) entry which is preliminary data.</text>
</comment>
<reference evidence="1" key="1">
    <citation type="submission" date="2024-11" db="EMBL/GenBank/DDBJ databases">
        <title>Description of Massilia orientalis sp. nov., isolated from rhizosphere soil of Ageratina adenophora.</title>
        <authorList>
            <person name="Wang Y."/>
        </authorList>
    </citation>
    <scope>NUCLEOTIDE SEQUENCE</scope>
    <source>
        <strain evidence="1">YIM B02787</strain>
    </source>
</reference>
<evidence type="ECO:0000313" key="2">
    <source>
        <dbReference type="Proteomes" id="UP001168096"/>
    </source>
</evidence>
<name>A0ACC7MBR9_9BURK</name>
<sequence>MISNERNYSLSRTVVLAMAVFSVLYNIAFIGRETFALGRLAVLFLFCWAIIEKRNVFRYMRSKAWVLFIPVPAVALQFLLVPDFGQLSRFMYLAYFSFLGGALLALLGRNPRIILSAVLIATTVQAAFLFFSFFSPTYRTWFDATVLSGSNYDASYLYRAPGFSSEAGASLSVIQSFGVFAGWLLLRENECFISIRGKATYLVLFGMLMSALSCVIVGRTGLLLSCLFLFLFLISYGLRLRVLIFLSLFLVVAAAVLNQFLSGLLDAGFSIDFFEQWAFGFFTGKDETVSTLAAMPIPPLGLDTFFGTGLVSTVDGANPSGHDSGMVQTYYSMGLFFAVTLYCIYLYVLWHILDWFPVLYRLLFTLVIFSLDIKEPFLFKYSVMFILMALYFSMRWIRPEERPASVLPVKT</sequence>
<accession>A0ACC7MBR9</accession>
<dbReference type="Proteomes" id="UP001168096">
    <property type="component" value="Unassembled WGS sequence"/>
</dbReference>
<organism evidence="1 2">
    <name type="scientific">Massilia orientalis</name>
    <dbReference type="NCBI Taxonomy" id="3050128"/>
    <lineage>
        <taxon>Bacteria</taxon>
        <taxon>Pseudomonadati</taxon>
        <taxon>Pseudomonadota</taxon>
        <taxon>Betaproteobacteria</taxon>
        <taxon>Burkholderiales</taxon>
        <taxon>Oxalobacteraceae</taxon>
        <taxon>Telluria group</taxon>
        <taxon>Massilia</taxon>
    </lineage>
</organism>
<proteinExistence type="predicted"/>
<evidence type="ECO:0000313" key="1">
    <source>
        <dbReference type="EMBL" id="MFJ1469492.1"/>
    </source>
</evidence>